<dbReference type="InterPro" id="IPR036318">
    <property type="entry name" value="FAD-bd_PCMH-like_sf"/>
</dbReference>
<dbReference type="InterPro" id="IPR046342">
    <property type="entry name" value="CBS_dom_sf"/>
</dbReference>
<feature type="transmembrane region" description="Helical" evidence="11">
    <location>
        <begin position="123"/>
        <end position="142"/>
    </location>
</feature>
<dbReference type="Proteomes" id="UP000830835">
    <property type="component" value="Unassembled WGS sequence"/>
</dbReference>
<evidence type="ECO:0000256" key="3">
    <source>
        <dbReference type="ARBA" id="ARBA00022475"/>
    </source>
</evidence>
<dbReference type="RefSeq" id="WP_244349850.1">
    <property type="nucleotide sequence ID" value="NZ_JAFIRA010000012.1"/>
</dbReference>
<keyword evidence="6 10" id="KW-1133">Transmembrane helix</keyword>
<evidence type="ECO:0000259" key="13">
    <source>
        <dbReference type="PROSITE" id="PS51846"/>
    </source>
</evidence>
<reference evidence="14" key="1">
    <citation type="submission" date="2021-02" db="EMBL/GenBank/DDBJ databases">
        <title>The CRISPR/cas machinery reduction and long-range gene transfer in the hot spring cyanobacterium Synechococcus.</title>
        <authorList>
            <person name="Dvorak P."/>
            <person name="Jahodarova E."/>
            <person name="Hasler P."/>
            <person name="Poulickova A."/>
        </authorList>
    </citation>
    <scope>NUCLEOTIDE SEQUENCE</scope>
    <source>
        <strain evidence="14">Rupite</strain>
    </source>
</reference>
<dbReference type="SUPFAM" id="SSF56176">
    <property type="entry name" value="FAD-binding/transporter-associated domain-like"/>
    <property type="match status" value="1"/>
</dbReference>
<keyword evidence="3" id="KW-1003">Cell membrane</keyword>
<dbReference type="PROSITE" id="PS51371">
    <property type="entry name" value="CBS"/>
    <property type="match status" value="1"/>
</dbReference>
<evidence type="ECO:0000313" key="15">
    <source>
        <dbReference type="Proteomes" id="UP000830835"/>
    </source>
</evidence>
<feature type="domain" description="CNNM transmembrane" evidence="13">
    <location>
        <begin position="20"/>
        <end position="229"/>
    </location>
</feature>
<dbReference type="InterPro" id="IPR044751">
    <property type="entry name" value="Ion_transp-like_CBS"/>
</dbReference>
<evidence type="ECO:0000256" key="5">
    <source>
        <dbReference type="ARBA" id="ARBA00022737"/>
    </source>
</evidence>
<dbReference type="SUPFAM" id="SSF54631">
    <property type="entry name" value="CBS-domain pair"/>
    <property type="match status" value="1"/>
</dbReference>
<evidence type="ECO:0000256" key="4">
    <source>
        <dbReference type="ARBA" id="ARBA00022692"/>
    </source>
</evidence>
<name>A0ABT0CB51_THEVL</name>
<evidence type="ECO:0000256" key="2">
    <source>
        <dbReference type="ARBA" id="ARBA00006337"/>
    </source>
</evidence>
<evidence type="ECO:0000256" key="11">
    <source>
        <dbReference type="SAM" id="Phobius"/>
    </source>
</evidence>
<evidence type="ECO:0000259" key="12">
    <source>
        <dbReference type="PROSITE" id="PS51371"/>
    </source>
</evidence>
<evidence type="ECO:0000256" key="9">
    <source>
        <dbReference type="PROSITE-ProRule" id="PRU00703"/>
    </source>
</evidence>
<keyword evidence="4 10" id="KW-0812">Transmembrane</keyword>
<evidence type="ECO:0000256" key="6">
    <source>
        <dbReference type="ARBA" id="ARBA00022989"/>
    </source>
</evidence>
<dbReference type="Pfam" id="PF03471">
    <property type="entry name" value="CorC_HlyC"/>
    <property type="match status" value="1"/>
</dbReference>
<dbReference type="EMBL" id="JAFIRA010000012">
    <property type="protein sequence ID" value="MCJ2542575.1"/>
    <property type="molecule type" value="Genomic_DNA"/>
</dbReference>
<evidence type="ECO:0000256" key="10">
    <source>
        <dbReference type="PROSITE-ProRule" id="PRU01193"/>
    </source>
</evidence>
<dbReference type="CDD" id="cd04590">
    <property type="entry name" value="CBS_pair_CorC_HlyC_assoc"/>
    <property type="match status" value="1"/>
</dbReference>
<dbReference type="SMART" id="SM01091">
    <property type="entry name" value="CorC_HlyC"/>
    <property type="match status" value="1"/>
</dbReference>
<keyword evidence="7 9" id="KW-0129">CBS domain</keyword>
<dbReference type="Pfam" id="PF01595">
    <property type="entry name" value="CNNM"/>
    <property type="match status" value="1"/>
</dbReference>
<dbReference type="InterPro" id="IPR016169">
    <property type="entry name" value="FAD-bd_PCMH_sub2"/>
</dbReference>
<keyword evidence="15" id="KW-1185">Reference proteome</keyword>
<evidence type="ECO:0000256" key="8">
    <source>
        <dbReference type="ARBA" id="ARBA00023136"/>
    </source>
</evidence>
<organism evidence="14 15">
    <name type="scientific">Thermostichus vulcanus str. 'Rupite'</name>
    <dbReference type="NCBI Taxonomy" id="2813851"/>
    <lineage>
        <taxon>Bacteria</taxon>
        <taxon>Bacillati</taxon>
        <taxon>Cyanobacteriota</taxon>
        <taxon>Cyanophyceae</taxon>
        <taxon>Thermostichales</taxon>
        <taxon>Thermostichaceae</taxon>
        <taxon>Thermostichus</taxon>
    </lineage>
</organism>
<dbReference type="PANTHER" id="PTHR43099">
    <property type="entry name" value="UPF0053 PROTEIN YRKA"/>
    <property type="match status" value="1"/>
</dbReference>
<dbReference type="InterPro" id="IPR051676">
    <property type="entry name" value="UPF0053_domain"/>
</dbReference>
<comment type="similarity">
    <text evidence="2">Belongs to the UPF0053 family.</text>
</comment>
<evidence type="ECO:0000256" key="7">
    <source>
        <dbReference type="ARBA" id="ARBA00023122"/>
    </source>
</evidence>
<comment type="caution">
    <text evidence="14">The sequence shown here is derived from an EMBL/GenBank/DDBJ whole genome shotgun (WGS) entry which is preliminary data.</text>
</comment>
<dbReference type="InterPro" id="IPR005170">
    <property type="entry name" value="Transptr-assoc_dom"/>
</dbReference>
<dbReference type="InterPro" id="IPR000644">
    <property type="entry name" value="CBS_dom"/>
</dbReference>
<dbReference type="PROSITE" id="PS51846">
    <property type="entry name" value="CNNM"/>
    <property type="match status" value="1"/>
</dbReference>
<keyword evidence="8 10" id="KW-0472">Membrane</keyword>
<proteinExistence type="inferred from homology"/>
<comment type="subcellular location">
    <subcellularLocation>
        <location evidence="1">Cell membrane</location>
        <topology evidence="1">Multi-pass membrane protein</topology>
    </subcellularLocation>
</comment>
<dbReference type="Gene3D" id="3.10.580.10">
    <property type="entry name" value="CBS-domain"/>
    <property type="match status" value="1"/>
</dbReference>
<evidence type="ECO:0000256" key="1">
    <source>
        <dbReference type="ARBA" id="ARBA00004651"/>
    </source>
</evidence>
<sequence>MDDPPLSLAAAAAFPETELSWGDASFSLLWVIGLLAINAFFVAVEFSLVSARRSRMLQLASEGNRQAALVQKAQEQLEYSLSTTQLGITLASVLLGWIGATKVAPTLFLALSQLTWLQGMDVALVQGLSVVVVFSLLTYFQIVAGELIPKTLAILYSEPIALRLAWLNRLVSRLLQPFVELPRFSSRCVLRFLGARIPEDSSFYSTMTVEELQLLIASSVESGNIEAEERELLSNIFEFGETVASEVMIPRTSIDAVPETATVQEVLAEVAESGHSRYPVFGESLDDIRGLIHVKELVGQLAKGSLELQSPITEFIREAHFEPENKLIAELLPQMKQQHWAMVVVVDEFGGTAGLITIQDLVEEIVGKLSDGPDPDEKEPDIQDLDESTLLIQAQLDIEEINERRGLNLPLHEDYQTLGGFLIYHMQKIPRTGEKFTYQDLEFQVVRMEGPRVDRVKIIRQPSSMEGSLPALPQPQTARAHS</sequence>
<evidence type="ECO:0000313" key="14">
    <source>
        <dbReference type="EMBL" id="MCJ2542575.1"/>
    </source>
</evidence>
<dbReference type="Pfam" id="PF00571">
    <property type="entry name" value="CBS"/>
    <property type="match status" value="2"/>
</dbReference>
<gene>
    <name evidence="14" type="ORF">JX360_06595</name>
</gene>
<feature type="domain" description="CBS" evidence="12">
    <location>
        <begin position="248"/>
        <end position="308"/>
    </location>
</feature>
<protein>
    <submittedName>
        <fullName evidence="14">HlyC/CorC family transporter</fullName>
    </submittedName>
</protein>
<keyword evidence="5" id="KW-0677">Repeat</keyword>
<accession>A0ABT0CB51</accession>
<dbReference type="PANTHER" id="PTHR43099:SF2">
    <property type="entry name" value="UPF0053 PROTEIN YRKA"/>
    <property type="match status" value="1"/>
</dbReference>
<dbReference type="Gene3D" id="3.30.465.10">
    <property type="match status" value="1"/>
</dbReference>
<feature type="transmembrane region" description="Helical" evidence="11">
    <location>
        <begin position="28"/>
        <end position="49"/>
    </location>
</feature>
<dbReference type="InterPro" id="IPR002550">
    <property type="entry name" value="CNNM"/>
</dbReference>